<feature type="domain" description="AAA-ATPase-like" evidence="1">
    <location>
        <begin position="11"/>
        <end position="207"/>
    </location>
</feature>
<organism evidence="3 9">
    <name type="scientific">Agathobacter rectalis</name>
    <dbReference type="NCBI Taxonomy" id="39491"/>
    <lineage>
        <taxon>Bacteria</taxon>
        <taxon>Bacillati</taxon>
        <taxon>Bacillota</taxon>
        <taxon>Clostridia</taxon>
        <taxon>Lachnospirales</taxon>
        <taxon>Lachnospiraceae</taxon>
        <taxon>Agathobacter</taxon>
    </lineage>
</organism>
<evidence type="ECO:0000313" key="4">
    <source>
        <dbReference type="EMBL" id="MCB6939691.1"/>
    </source>
</evidence>
<keyword evidence="4" id="KW-0067">ATP-binding</keyword>
<evidence type="ECO:0000313" key="11">
    <source>
        <dbReference type="Proteomes" id="UP000324325"/>
    </source>
</evidence>
<reference evidence="7 11" key="3">
    <citation type="submission" date="2019-08" db="EMBL/GenBank/DDBJ databases">
        <authorList>
            <person name="Duncan S."/>
            <person name="Walker A."/>
        </authorList>
    </citation>
    <scope>NUCLEOTIDE SEQUENCE [LARGE SCALE GENOMIC DNA]</scope>
    <source>
        <strain evidence="7 11">L2-21</strain>
    </source>
</reference>
<dbReference type="Pfam" id="PF08011">
    <property type="entry name" value="PDDEXK_9"/>
    <property type="match status" value="1"/>
</dbReference>
<proteinExistence type="predicted"/>
<reference evidence="6 10" key="2">
    <citation type="submission" date="2018-08" db="EMBL/GenBank/DDBJ databases">
        <title>A genome reference for cultivated species of the human gut microbiota.</title>
        <authorList>
            <person name="Zou Y."/>
            <person name="Xue W."/>
            <person name="Luo G."/>
        </authorList>
    </citation>
    <scope>NUCLEOTIDE SEQUENCE [LARGE SCALE GENOMIC DNA]</scope>
    <source>
        <strain evidence="6 10">AM42-17AT</strain>
    </source>
</reference>
<dbReference type="Proteomes" id="UP000324325">
    <property type="component" value="Unassembled WGS sequence"/>
</dbReference>
<dbReference type="Proteomes" id="UP000095384">
    <property type="component" value="Unassembled WGS sequence"/>
</dbReference>
<gene>
    <name evidence="6" type="ORF">DW912_02795</name>
    <name evidence="2" type="ORF">ERS852417_00639</name>
    <name evidence="3" type="ORF">ERS852497_02287</name>
    <name evidence="7" type="ORF">FYL37_10585</name>
    <name evidence="5" type="ORF">G4319_04365</name>
    <name evidence="4" type="ORF">LIZ56_14970</name>
</gene>
<reference evidence="5" key="6">
    <citation type="submission" date="2020-02" db="EMBL/GenBank/DDBJ databases">
        <authorList>
            <person name="Littmann E."/>
            <person name="Sorbara M."/>
        </authorList>
    </citation>
    <scope>NUCLEOTIDE SEQUENCE</scope>
    <source>
        <strain evidence="5">MSK.17.79</strain>
    </source>
</reference>
<evidence type="ECO:0000313" key="9">
    <source>
        <dbReference type="Proteomes" id="UP000095602"/>
    </source>
</evidence>
<dbReference type="Proteomes" id="UP001193670">
    <property type="component" value="Unassembled WGS sequence"/>
</dbReference>
<dbReference type="EMBL" id="QSFZ01000002">
    <property type="protein sequence ID" value="RHA93965.1"/>
    <property type="molecule type" value="Genomic_DNA"/>
</dbReference>
<dbReference type="PANTHER" id="PTHR34825">
    <property type="entry name" value="CONSERVED PROTEIN, WITH A WEAK D-GALACTARATE DEHYDRATASE/ALTRONATE HYDROLASE DOMAIN"/>
    <property type="match status" value="1"/>
</dbReference>
<evidence type="ECO:0000313" key="5">
    <source>
        <dbReference type="EMBL" id="NSC26586.1"/>
    </source>
</evidence>
<dbReference type="InterPro" id="IPR027417">
    <property type="entry name" value="P-loop_NTPase"/>
</dbReference>
<dbReference type="PANTHER" id="PTHR34825:SF1">
    <property type="entry name" value="AAA-ATPASE-LIKE DOMAIN-CONTAINING PROTEIN"/>
    <property type="match status" value="1"/>
</dbReference>
<dbReference type="Pfam" id="PF09820">
    <property type="entry name" value="AAA-ATPase_like"/>
    <property type="match status" value="1"/>
</dbReference>
<dbReference type="GO" id="GO:0005524">
    <property type="term" value="F:ATP binding"/>
    <property type="evidence" value="ECO:0007669"/>
    <property type="project" value="UniProtKB-KW"/>
</dbReference>
<evidence type="ECO:0000313" key="7">
    <source>
        <dbReference type="EMBL" id="TYL56955.1"/>
    </source>
</evidence>
<reference evidence="7 11" key="4">
    <citation type="submission" date="2019-09" db="EMBL/GenBank/DDBJ databases">
        <title>Strain-level analysis of Eubacterium rectale using genomes from metagenomes.</title>
        <authorList>
            <person name="Karcher N."/>
            <person name="Segata N."/>
        </authorList>
    </citation>
    <scope>NUCLEOTIDE SEQUENCE [LARGE SCALE GENOMIC DNA]</scope>
    <source>
        <strain evidence="7 11">L2-21</strain>
    </source>
</reference>
<dbReference type="Proteomes" id="UP001197684">
    <property type="component" value="Unassembled WGS sequence"/>
</dbReference>
<evidence type="ECO:0000313" key="3">
    <source>
        <dbReference type="EMBL" id="CUP23408.1"/>
    </source>
</evidence>
<dbReference type="EMBL" id="CYYW01000003">
    <property type="protein sequence ID" value="CUN60418.1"/>
    <property type="molecule type" value="Genomic_DNA"/>
</dbReference>
<reference evidence="4" key="7">
    <citation type="submission" date="2021-10" db="EMBL/GenBank/DDBJ databases">
        <title>Collection of gut derived symbiotic bacterial strains cultured from healthy donors.</title>
        <authorList>
            <person name="Lin H."/>
            <person name="Littmann E."/>
            <person name="Kohout C."/>
            <person name="Pamer E.G."/>
        </authorList>
    </citation>
    <scope>NUCLEOTIDE SEQUENCE</scope>
    <source>
        <strain evidence="4">DFI.9.42</strain>
    </source>
</reference>
<accession>A0A174LMW5</accession>
<dbReference type="RefSeq" id="WP_055223169.1">
    <property type="nucleotide sequence ID" value="NZ_CYYW01000003.1"/>
</dbReference>
<dbReference type="EMBL" id="CZAJ01000024">
    <property type="protein sequence ID" value="CUP23408.1"/>
    <property type="molecule type" value="Genomic_DNA"/>
</dbReference>
<evidence type="ECO:0000313" key="6">
    <source>
        <dbReference type="EMBL" id="RHA93965.1"/>
    </source>
</evidence>
<dbReference type="EMBL" id="JAJCJK010000039">
    <property type="protein sequence ID" value="MCB6939691.1"/>
    <property type="molecule type" value="Genomic_DNA"/>
</dbReference>
<name>A0A174LMW5_9FIRM</name>
<evidence type="ECO:0000313" key="10">
    <source>
        <dbReference type="Proteomes" id="UP000286220"/>
    </source>
</evidence>
<dbReference type="EMBL" id="VSTG01000014">
    <property type="protein sequence ID" value="TYL56955.1"/>
    <property type="molecule type" value="Genomic_DNA"/>
</dbReference>
<reference evidence="8 9" key="1">
    <citation type="submission" date="2015-09" db="EMBL/GenBank/DDBJ databases">
        <authorList>
            <consortium name="Pathogen Informatics"/>
        </authorList>
    </citation>
    <scope>NUCLEOTIDE SEQUENCE [LARGE SCALE GENOMIC DNA]</scope>
    <source>
        <strain evidence="2 8">2789STDY5608860</strain>
        <strain evidence="3 9">2789STDY5834884</strain>
    </source>
</reference>
<dbReference type="SUPFAM" id="SSF52540">
    <property type="entry name" value="P-loop containing nucleoside triphosphate hydrolases"/>
    <property type="match status" value="1"/>
</dbReference>
<dbReference type="InterPro" id="IPR018631">
    <property type="entry name" value="AAA-ATPase-like_dom"/>
</dbReference>
<keyword evidence="4" id="KW-0547">Nucleotide-binding</keyword>
<dbReference type="Proteomes" id="UP000095602">
    <property type="component" value="Unassembled WGS sequence"/>
</dbReference>
<dbReference type="InterPro" id="IPR012547">
    <property type="entry name" value="PDDEXK_9"/>
</dbReference>
<evidence type="ECO:0000313" key="8">
    <source>
        <dbReference type="Proteomes" id="UP000095384"/>
    </source>
</evidence>
<evidence type="ECO:0000259" key="1">
    <source>
        <dbReference type="Pfam" id="PF09820"/>
    </source>
</evidence>
<dbReference type="AlphaFoldDB" id="A0A174LMW5"/>
<dbReference type="Proteomes" id="UP000286220">
    <property type="component" value="Unassembled WGS sequence"/>
</dbReference>
<evidence type="ECO:0000313" key="2">
    <source>
        <dbReference type="EMBL" id="CUN60418.1"/>
    </source>
</evidence>
<sequence>MGRFLNPDNSSFQDVINSEIYVDKTGLLDYTNSVINTTSKFICNSRPRRFGKSITADMMAAYYSMGCDSRELFMGYDISKKGSFEKYLNKYDVLHLDIQWCIEPAKGPENVVSYIIENTVAELKLAFPDVKVEGRVTLSDMLSQINAQTGKRFIVIIDEWDVLVRDEANNQSVQEEYINFLRGLFKGSSATRYIALAYLTGILPIKKLKTQSALNNFEEFTMISPGGFAHYIGFTEDEVKKLCEKSGRDFELVKKWYDGYLLGEYHIYNPKAVSNVIKWGNFQSYWSQTGTYDSIQPLINKDFDGLKSAIVEMISGAETEVKTTTFQNDMVTFRNKNDVMTLLIHLGYLAYDQKRQMAYIPNEEIRMEFMNAVEDDKWNELIEFETQSERLLEATLDMEEKVVAEYIDKIHNEYASTIQYHNENSLSSVLAIGYISAMKYYFKPVREMPTGRGFADFVFIPKQEYVMDYPALVVELKWNKDVKTAINQIKDRQYPQSVLQYTGNILLVGINYDKKTKVHECIIEELVK</sequence>
<dbReference type="EMBL" id="JAAILW010000005">
    <property type="protein sequence ID" value="NSC26586.1"/>
    <property type="molecule type" value="Genomic_DNA"/>
</dbReference>
<protein>
    <submittedName>
        <fullName evidence="5">AAA family ATPase</fullName>
    </submittedName>
    <submittedName>
        <fullName evidence="4">ATP-binding protein</fullName>
    </submittedName>
    <submittedName>
        <fullName evidence="3">Predicted AAA-ATPase</fullName>
    </submittedName>
</protein>
<reference evidence="5" key="5">
    <citation type="journal article" date="2020" name="Cell Host Microbe">
        <title>Functional and Genomic Variation between Human-Derived Isolates of Lachnospiraceae Reveals Inter- and Intra-Species Diversity.</title>
        <authorList>
            <person name="Sorbara M.T."/>
            <person name="Littmann E.R."/>
            <person name="Fontana E."/>
            <person name="Moody T.U."/>
            <person name="Kohout C.E."/>
            <person name="Gjonbalaj M."/>
            <person name="Eaton V."/>
            <person name="Seok R."/>
            <person name="Leiner I.M."/>
            <person name="Pamer E.G."/>
        </authorList>
    </citation>
    <scope>NUCLEOTIDE SEQUENCE</scope>
    <source>
        <strain evidence="5">MSK.17.79</strain>
    </source>
</reference>